<protein>
    <recommendedName>
        <fullName evidence="2">Protein kinase domain-containing protein</fullName>
    </recommendedName>
</protein>
<dbReference type="Gene3D" id="3.30.200.20">
    <property type="entry name" value="Phosphorylase Kinase, domain 1"/>
    <property type="match status" value="1"/>
</dbReference>
<organism evidence="3 4">
    <name type="scientific">Kalmanozyma brasiliensis (strain GHG001)</name>
    <name type="common">Yeast</name>
    <name type="synonym">Pseudozyma brasiliensis</name>
    <dbReference type="NCBI Taxonomy" id="1365824"/>
    <lineage>
        <taxon>Eukaryota</taxon>
        <taxon>Fungi</taxon>
        <taxon>Dikarya</taxon>
        <taxon>Basidiomycota</taxon>
        <taxon>Ustilaginomycotina</taxon>
        <taxon>Ustilaginomycetes</taxon>
        <taxon>Ustilaginales</taxon>
        <taxon>Ustilaginaceae</taxon>
        <taxon>Kalmanozyma</taxon>
    </lineage>
</organism>
<dbReference type="HOGENOM" id="CLU_1147607_0_0_1"/>
<feature type="domain" description="Protein kinase" evidence="2">
    <location>
        <begin position="113"/>
        <end position="242"/>
    </location>
</feature>
<dbReference type="EMBL" id="KI545863">
    <property type="protein sequence ID" value="EST07311.1"/>
    <property type="molecule type" value="Genomic_DNA"/>
</dbReference>
<evidence type="ECO:0000259" key="2">
    <source>
        <dbReference type="PROSITE" id="PS50011"/>
    </source>
</evidence>
<dbReference type="AlphaFoldDB" id="V5EA98"/>
<sequence length="242" mass="26551">MAQDSSPSSYRSPAADFLSAFSSLNSVVQPQPSTSYDNRSLSYSPPRSGNRSLGASFMRDDTRNGAAAAPGFASWRGLSSAAAQLYDAKPTTAPNPPPRSDDEGARVGPSGRYLLGKTIGVGGFSTVREGWDLEAQGPADPTAPVIEGQRKGRRIAVKIVYHDQKQTQQNANEADKRQYQTDHSQELRIWKGLPSHPHLLPLLHHENVSLDEKNCIRLLGRFNLIRRVDAHLSYFVAQNLEE</sequence>
<dbReference type="GO" id="GO:0004672">
    <property type="term" value="F:protein kinase activity"/>
    <property type="evidence" value="ECO:0007669"/>
    <property type="project" value="InterPro"/>
</dbReference>
<keyword evidence="4" id="KW-1185">Reference proteome</keyword>
<proteinExistence type="predicted"/>
<dbReference type="SUPFAM" id="SSF56112">
    <property type="entry name" value="Protein kinase-like (PK-like)"/>
    <property type="match status" value="1"/>
</dbReference>
<evidence type="ECO:0000256" key="1">
    <source>
        <dbReference type="SAM" id="MobiDB-lite"/>
    </source>
</evidence>
<evidence type="ECO:0000313" key="3">
    <source>
        <dbReference type="EMBL" id="EST07311.1"/>
    </source>
</evidence>
<name>V5EA98_KALBG</name>
<evidence type="ECO:0000313" key="4">
    <source>
        <dbReference type="Proteomes" id="UP000019377"/>
    </source>
</evidence>
<dbReference type="InterPro" id="IPR011009">
    <property type="entry name" value="Kinase-like_dom_sf"/>
</dbReference>
<gene>
    <name evidence="3" type="ORF">PSEUBRA_SCAF20g03072</name>
</gene>
<dbReference type="GO" id="GO:0005524">
    <property type="term" value="F:ATP binding"/>
    <property type="evidence" value="ECO:0007669"/>
    <property type="project" value="InterPro"/>
</dbReference>
<dbReference type="InterPro" id="IPR000719">
    <property type="entry name" value="Prot_kinase_dom"/>
</dbReference>
<dbReference type="STRING" id="1365824.V5EA98"/>
<dbReference type="Proteomes" id="UP000019377">
    <property type="component" value="Unassembled WGS sequence"/>
</dbReference>
<dbReference type="PROSITE" id="PS50011">
    <property type="entry name" value="PROTEIN_KINASE_DOM"/>
    <property type="match status" value="1"/>
</dbReference>
<feature type="region of interest" description="Disordered" evidence="1">
    <location>
        <begin position="28"/>
        <end position="69"/>
    </location>
</feature>
<feature type="compositionally biased region" description="Polar residues" evidence="1">
    <location>
        <begin position="28"/>
        <end position="53"/>
    </location>
</feature>
<reference evidence="4" key="1">
    <citation type="journal article" date="2013" name="Genome Announc.">
        <title>Draft genome sequence of Pseudozyma brasiliensis sp. nov. strain GHG001, a high producer of endo-1,4-xylanase isolated from an insect pest of sugarcane.</title>
        <authorList>
            <person name="Oliveira J.V.D.C."/>
            <person name="dos Santos R.A.C."/>
            <person name="Borges T.A."/>
            <person name="Riano-Pachon D.M."/>
            <person name="Goldman G.H."/>
        </authorList>
    </citation>
    <scope>NUCLEOTIDE SEQUENCE [LARGE SCALE GENOMIC DNA]</scope>
    <source>
        <strain evidence="4">GHG001</strain>
    </source>
</reference>
<accession>V5EA98</accession>